<evidence type="ECO:0000259" key="2">
    <source>
        <dbReference type="PROSITE" id="PS50158"/>
    </source>
</evidence>
<sequence length="60" mass="6970">MGYFTQRFQKILTECGAFMKKENHDTTTSSSDVCYKCDQPGHSIRDCFMHKTDHGEYVKS</sequence>
<dbReference type="PROSITE" id="PS50158">
    <property type="entry name" value="ZF_CCHC"/>
    <property type="match status" value="1"/>
</dbReference>
<dbReference type="Pfam" id="PF00098">
    <property type="entry name" value="zf-CCHC"/>
    <property type="match status" value="1"/>
</dbReference>
<evidence type="ECO:0000313" key="3">
    <source>
        <dbReference type="EMBL" id="KAK4731397.1"/>
    </source>
</evidence>
<organism evidence="3 4">
    <name type="scientific">Solanum pinnatisectum</name>
    <name type="common">tansyleaf nightshade</name>
    <dbReference type="NCBI Taxonomy" id="50273"/>
    <lineage>
        <taxon>Eukaryota</taxon>
        <taxon>Viridiplantae</taxon>
        <taxon>Streptophyta</taxon>
        <taxon>Embryophyta</taxon>
        <taxon>Tracheophyta</taxon>
        <taxon>Spermatophyta</taxon>
        <taxon>Magnoliopsida</taxon>
        <taxon>eudicotyledons</taxon>
        <taxon>Gunneridae</taxon>
        <taxon>Pentapetalae</taxon>
        <taxon>asterids</taxon>
        <taxon>lamiids</taxon>
        <taxon>Solanales</taxon>
        <taxon>Solanaceae</taxon>
        <taxon>Solanoideae</taxon>
        <taxon>Solaneae</taxon>
        <taxon>Solanum</taxon>
    </lineage>
</organism>
<dbReference type="GO" id="GO:0008270">
    <property type="term" value="F:zinc ion binding"/>
    <property type="evidence" value="ECO:0007669"/>
    <property type="project" value="UniProtKB-KW"/>
</dbReference>
<keyword evidence="1" id="KW-0863">Zinc-finger</keyword>
<accession>A0AAV9M3Z8</accession>
<dbReference type="Gene3D" id="4.10.60.10">
    <property type="entry name" value="Zinc finger, CCHC-type"/>
    <property type="match status" value="1"/>
</dbReference>
<dbReference type="AlphaFoldDB" id="A0AAV9M3Z8"/>
<keyword evidence="1" id="KW-0862">Zinc</keyword>
<name>A0AAV9M3Z8_9SOLN</name>
<evidence type="ECO:0000256" key="1">
    <source>
        <dbReference type="PROSITE-ProRule" id="PRU00047"/>
    </source>
</evidence>
<proteinExistence type="predicted"/>
<reference evidence="3 4" key="1">
    <citation type="submission" date="2023-10" db="EMBL/GenBank/DDBJ databases">
        <title>Genome-Wide Identification Analysis in wild type Solanum Pinnatisectum Reveals Some Genes Defensing Phytophthora Infestans.</title>
        <authorList>
            <person name="Sun C."/>
        </authorList>
    </citation>
    <scope>NUCLEOTIDE SEQUENCE [LARGE SCALE GENOMIC DNA]</scope>
    <source>
        <strain evidence="3">LQN</strain>
        <tissue evidence="3">Leaf</tissue>
    </source>
</reference>
<feature type="domain" description="CCHC-type" evidence="2">
    <location>
        <begin position="34"/>
        <end position="47"/>
    </location>
</feature>
<dbReference type="Proteomes" id="UP001311915">
    <property type="component" value="Unassembled WGS sequence"/>
</dbReference>
<comment type="caution">
    <text evidence="3">The sequence shown here is derived from an EMBL/GenBank/DDBJ whole genome shotgun (WGS) entry which is preliminary data.</text>
</comment>
<dbReference type="GO" id="GO:0003676">
    <property type="term" value="F:nucleic acid binding"/>
    <property type="evidence" value="ECO:0007669"/>
    <property type="project" value="InterPro"/>
</dbReference>
<gene>
    <name evidence="3" type="ORF">R3W88_024385</name>
</gene>
<dbReference type="EMBL" id="JAWPEI010000003">
    <property type="protein sequence ID" value="KAK4731397.1"/>
    <property type="molecule type" value="Genomic_DNA"/>
</dbReference>
<protein>
    <recommendedName>
        <fullName evidence="2">CCHC-type domain-containing protein</fullName>
    </recommendedName>
</protein>
<dbReference type="InterPro" id="IPR001878">
    <property type="entry name" value="Znf_CCHC"/>
</dbReference>
<keyword evidence="4" id="KW-1185">Reference proteome</keyword>
<evidence type="ECO:0000313" key="4">
    <source>
        <dbReference type="Proteomes" id="UP001311915"/>
    </source>
</evidence>
<keyword evidence="1" id="KW-0479">Metal-binding</keyword>
<dbReference type="InterPro" id="IPR036875">
    <property type="entry name" value="Znf_CCHC_sf"/>
</dbReference>
<dbReference type="SUPFAM" id="SSF57756">
    <property type="entry name" value="Retrovirus zinc finger-like domains"/>
    <property type="match status" value="1"/>
</dbReference>